<dbReference type="PANTHER" id="PTHR10332:SF88">
    <property type="entry name" value="EQUILIBRATIVE NUCLEOSIDE TRANSPORTER 1, ISOFORM A"/>
    <property type="match status" value="1"/>
</dbReference>
<keyword evidence="3" id="KW-0813">Transport</keyword>
<feature type="transmembrane region" description="Helical" evidence="8">
    <location>
        <begin position="231"/>
        <end position="252"/>
    </location>
</feature>
<name>A0A166AXX1_9AGAM</name>
<feature type="transmembrane region" description="Helical" evidence="8">
    <location>
        <begin position="306"/>
        <end position="330"/>
    </location>
</feature>
<comment type="subcellular location">
    <subcellularLocation>
        <location evidence="1">Membrane</location>
        <topology evidence="1">Multi-pass membrane protein</topology>
    </subcellularLocation>
</comment>
<feature type="transmembrane region" description="Helical" evidence="8">
    <location>
        <begin position="191"/>
        <end position="211"/>
    </location>
</feature>
<accession>A0A166AXX1</accession>
<dbReference type="Pfam" id="PF01733">
    <property type="entry name" value="Nucleoside_tran"/>
    <property type="match status" value="1"/>
</dbReference>
<evidence type="ECO:0000256" key="4">
    <source>
        <dbReference type="ARBA" id="ARBA00022692"/>
    </source>
</evidence>
<evidence type="ECO:0000256" key="5">
    <source>
        <dbReference type="ARBA" id="ARBA00022989"/>
    </source>
</evidence>
<protein>
    <recommendedName>
        <fullName evidence="12">Nucleoside transporter</fullName>
    </recommendedName>
</protein>
<dbReference type="Proteomes" id="UP000076532">
    <property type="component" value="Unassembled WGS sequence"/>
</dbReference>
<feature type="region of interest" description="Disordered" evidence="7">
    <location>
        <begin position="1"/>
        <end position="30"/>
    </location>
</feature>
<organism evidence="10 11">
    <name type="scientific">Athelia psychrophila</name>
    <dbReference type="NCBI Taxonomy" id="1759441"/>
    <lineage>
        <taxon>Eukaryota</taxon>
        <taxon>Fungi</taxon>
        <taxon>Dikarya</taxon>
        <taxon>Basidiomycota</taxon>
        <taxon>Agaricomycotina</taxon>
        <taxon>Agaricomycetes</taxon>
        <taxon>Agaricomycetidae</taxon>
        <taxon>Atheliales</taxon>
        <taxon>Atheliaceae</taxon>
        <taxon>Athelia</taxon>
    </lineage>
</organism>
<dbReference type="SUPFAM" id="SSF103473">
    <property type="entry name" value="MFS general substrate transporter"/>
    <property type="match status" value="1"/>
</dbReference>
<keyword evidence="4 8" id="KW-0812">Transmembrane</keyword>
<feature type="transmembrane region" description="Helical" evidence="8">
    <location>
        <begin position="410"/>
        <end position="431"/>
    </location>
</feature>
<dbReference type="STRING" id="436010.A0A166AXX1"/>
<feature type="transmembrane region" description="Helical" evidence="8">
    <location>
        <begin position="89"/>
        <end position="109"/>
    </location>
</feature>
<evidence type="ECO:0000313" key="10">
    <source>
        <dbReference type="EMBL" id="KZP12072.1"/>
    </source>
</evidence>
<evidence type="ECO:0000313" key="11">
    <source>
        <dbReference type="Proteomes" id="UP000076532"/>
    </source>
</evidence>
<keyword evidence="5 8" id="KW-1133">Transmembrane helix</keyword>
<dbReference type="EMBL" id="KV417652">
    <property type="protein sequence ID" value="KZP12072.1"/>
    <property type="molecule type" value="Genomic_DNA"/>
</dbReference>
<dbReference type="GO" id="GO:0005886">
    <property type="term" value="C:plasma membrane"/>
    <property type="evidence" value="ECO:0007669"/>
    <property type="project" value="TreeGrafter"/>
</dbReference>
<keyword evidence="11" id="KW-1185">Reference proteome</keyword>
<keyword evidence="6 8" id="KW-0472">Membrane</keyword>
<evidence type="ECO:0000256" key="3">
    <source>
        <dbReference type="ARBA" id="ARBA00022448"/>
    </source>
</evidence>
<dbReference type="PANTHER" id="PTHR10332">
    <property type="entry name" value="EQUILIBRATIVE NUCLEOSIDE TRANSPORTER"/>
    <property type="match status" value="1"/>
</dbReference>
<dbReference type="OrthoDB" id="10261753at2759"/>
<dbReference type="AlphaFoldDB" id="A0A166AXX1"/>
<dbReference type="GO" id="GO:0015205">
    <property type="term" value="F:nucleobase transmembrane transporter activity"/>
    <property type="evidence" value="ECO:0007669"/>
    <property type="project" value="TreeGrafter"/>
</dbReference>
<feature type="transmembrane region" description="Helical" evidence="8">
    <location>
        <begin position="336"/>
        <end position="353"/>
    </location>
</feature>
<gene>
    <name evidence="9" type="ORF">FIBSPDRAFT_805458</name>
    <name evidence="10" type="ORF">FIBSPDRAFT_836532</name>
</gene>
<evidence type="ECO:0008006" key="12">
    <source>
        <dbReference type="Google" id="ProtNLM"/>
    </source>
</evidence>
<dbReference type="PRINTS" id="PR01130">
    <property type="entry name" value="DERENTRNSPRT"/>
</dbReference>
<dbReference type="EMBL" id="KV417814">
    <property type="protein sequence ID" value="KZP05869.1"/>
    <property type="molecule type" value="Genomic_DNA"/>
</dbReference>
<evidence type="ECO:0000256" key="1">
    <source>
        <dbReference type="ARBA" id="ARBA00004141"/>
    </source>
</evidence>
<dbReference type="InterPro" id="IPR036259">
    <property type="entry name" value="MFS_trans_sf"/>
</dbReference>
<dbReference type="GO" id="GO:0034257">
    <property type="term" value="F:nicotinamide riboside transmembrane transporter activity"/>
    <property type="evidence" value="ECO:0007669"/>
    <property type="project" value="TreeGrafter"/>
</dbReference>
<feature type="transmembrane region" description="Helical" evidence="8">
    <location>
        <begin position="121"/>
        <end position="144"/>
    </location>
</feature>
<feature type="transmembrane region" description="Helical" evidence="8">
    <location>
        <begin position="53"/>
        <end position="77"/>
    </location>
</feature>
<evidence type="ECO:0000256" key="7">
    <source>
        <dbReference type="SAM" id="MobiDB-lite"/>
    </source>
</evidence>
<evidence type="ECO:0000256" key="8">
    <source>
        <dbReference type="SAM" id="Phobius"/>
    </source>
</evidence>
<feature type="transmembrane region" description="Helical" evidence="8">
    <location>
        <begin position="164"/>
        <end position="184"/>
    </location>
</feature>
<dbReference type="InterPro" id="IPR002259">
    <property type="entry name" value="Eqnu_transpt"/>
</dbReference>
<comment type="similarity">
    <text evidence="2">Belongs to the SLC29A/ENT transporter (TC 2.A.57) family.</text>
</comment>
<dbReference type="PIRSF" id="PIRSF016379">
    <property type="entry name" value="ENT"/>
    <property type="match status" value="1"/>
</dbReference>
<reference evidence="10 11" key="1">
    <citation type="journal article" date="2016" name="Mol. Biol. Evol.">
        <title>Comparative Genomics of Early-Diverging Mushroom-Forming Fungi Provides Insights into the Origins of Lignocellulose Decay Capabilities.</title>
        <authorList>
            <person name="Nagy L.G."/>
            <person name="Riley R."/>
            <person name="Tritt A."/>
            <person name="Adam C."/>
            <person name="Daum C."/>
            <person name="Floudas D."/>
            <person name="Sun H."/>
            <person name="Yadav J.S."/>
            <person name="Pangilinan J."/>
            <person name="Larsson K.H."/>
            <person name="Matsuura K."/>
            <person name="Barry K."/>
            <person name="Labutti K."/>
            <person name="Kuo R."/>
            <person name="Ohm R.A."/>
            <person name="Bhattacharya S.S."/>
            <person name="Shirouzu T."/>
            <person name="Yoshinaga Y."/>
            <person name="Martin F.M."/>
            <person name="Grigoriev I.V."/>
            <person name="Hibbett D.S."/>
        </authorList>
    </citation>
    <scope>NUCLEOTIDE SEQUENCE [LARGE SCALE GENOMIC DNA]</scope>
    <source>
        <strain evidence="10 11">CBS 109695</strain>
    </source>
</reference>
<evidence type="ECO:0000256" key="2">
    <source>
        <dbReference type="ARBA" id="ARBA00007965"/>
    </source>
</evidence>
<feature type="transmembrane region" description="Helical" evidence="8">
    <location>
        <begin position="374"/>
        <end position="390"/>
    </location>
</feature>
<sequence length="488" mass="52293">MSSNVLPSSEEELFHPTVHGTQDSDAESQLDVESFVDEPPNETDSPIEPGIRVAFFIFGCALLLPWNELITATPYFLSRLSGSSYQSTFASYLSTSFTATSLLVFIYTTATSTQASPARRIYISSVILAFLTFLLAMTTFTHTSRTIFVSFVLTNSVLQATANAYLQPAVIALASLFGPTAIGATMSGQGAVGVLVSLVQVLSATASVSWGGSPVTPSAPNEDGAAEARSAFTFLALSTLFLISVVTIFAWLTGQPAYKAVIAPFEHRQRRARSLSASLTETEGLMSRGQPSDTKGQIMRVAKANITYEIAVTYVYIVTLSVFPAITTSIMSTGPAVHPLLFSAYHFLVFNIGDFVGRTIPMNPRFVTWSAKRILTLSLARTLFIPLFLMCNLQRATAGTVATPIISSDVVYMLLLFAFGSSSGYVSSVCIMSASSLEHNPRLKGRKEDVAVAATLAIFCLIAGLAFGSVSSFAVRSVVCDCNPFKQS</sequence>
<evidence type="ECO:0000256" key="6">
    <source>
        <dbReference type="ARBA" id="ARBA00023136"/>
    </source>
</evidence>
<dbReference type="GO" id="GO:0000329">
    <property type="term" value="C:fungal-type vacuole membrane"/>
    <property type="evidence" value="ECO:0007669"/>
    <property type="project" value="TreeGrafter"/>
</dbReference>
<feature type="transmembrane region" description="Helical" evidence="8">
    <location>
        <begin position="452"/>
        <end position="475"/>
    </location>
</feature>
<evidence type="ECO:0000313" key="9">
    <source>
        <dbReference type="EMBL" id="KZP05869.1"/>
    </source>
</evidence>
<proteinExistence type="inferred from homology"/>